<dbReference type="InterPro" id="IPR017853">
    <property type="entry name" value="GH"/>
</dbReference>
<reference evidence="11" key="1">
    <citation type="journal article" date="2014" name="Int. J. Syst. Evol. Microbiol.">
        <title>Complete genome sequence of Corynebacterium casei LMG S-19264T (=DSM 44701T), isolated from a smear-ripened cheese.</title>
        <authorList>
            <consortium name="US DOE Joint Genome Institute (JGI-PGF)"/>
            <person name="Walter F."/>
            <person name="Albersmeier A."/>
            <person name="Kalinowski J."/>
            <person name="Ruckert C."/>
        </authorList>
    </citation>
    <scope>NUCLEOTIDE SEQUENCE</scope>
    <source>
        <strain evidence="11">CGMCC 1.15448</strain>
    </source>
</reference>
<organism evidence="11 12">
    <name type="scientific">Puia dinghuensis</name>
    <dbReference type="NCBI Taxonomy" id="1792502"/>
    <lineage>
        <taxon>Bacteria</taxon>
        <taxon>Pseudomonadati</taxon>
        <taxon>Bacteroidota</taxon>
        <taxon>Chitinophagia</taxon>
        <taxon>Chitinophagales</taxon>
        <taxon>Chitinophagaceae</taxon>
        <taxon>Puia</taxon>
    </lineage>
</organism>
<keyword evidence="6" id="KW-0326">Glycosidase</keyword>
<evidence type="ECO:0000256" key="5">
    <source>
        <dbReference type="ARBA" id="ARBA00022801"/>
    </source>
</evidence>
<dbReference type="GO" id="GO:0006004">
    <property type="term" value="P:fucose metabolic process"/>
    <property type="evidence" value="ECO:0007669"/>
    <property type="project" value="InterPro"/>
</dbReference>
<accession>A0A8J2UBU5</accession>
<dbReference type="SMART" id="SM00812">
    <property type="entry name" value="Alpha_L_fucos"/>
    <property type="match status" value="1"/>
</dbReference>
<dbReference type="GO" id="GO:0005764">
    <property type="term" value="C:lysosome"/>
    <property type="evidence" value="ECO:0007669"/>
    <property type="project" value="TreeGrafter"/>
</dbReference>
<proteinExistence type="inferred from homology"/>
<gene>
    <name evidence="11" type="ORF">GCM10011511_17700</name>
</gene>
<dbReference type="AlphaFoldDB" id="A0A8J2UBU5"/>
<evidence type="ECO:0000256" key="7">
    <source>
        <dbReference type="PIRSR" id="PIRSR001092-1"/>
    </source>
</evidence>
<dbReference type="InterPro" id="IPR016286">
    <property type="entry name" value="FUC_metazoa-typ"/>
</dbReference>
<evidence type="ECO:0000256" key="1">
    <source>
        <dbReference type="ARBA" id="ARBA00004071"/>
    </source>
</evidence>
<dbReference type="PIRSF" id="PIRSF001092">
    <property type="entry name" value="Alpha-L-fucosidase"/>
    <property type="match status" value="1"/>
</dbReference>
<keyword evidence="5" id="KW-0378">Hydrolase</keyword>
<comment type="similarity">
    <text evidence="2">Belongs to the glycosyl hydrolase 29 family.</text>
</comment>
<dbReference type="Proteomes" id="UP000607559">
    <property type="component" value="Unassembled WGS sequence"/>
</dbReference>
<feature type="region of interest" description="Disordered" evidence="8">
    <location>
        <begin position="432"/>
        <end position="456"/>
    </location>
</feature>
<evidence type="ECO:0000256" key="9">
    <source>
        <dbReference type="SAM" id="SignalP"/>
    </source>
</evidence>
<evidence type="ECO:0000259" key="10">
    <source>
        <dbReference type="Pfam" id="PF01120"/>
    </source>
</evidence>
<dbReference type="InterPro" id="IPR057739">
    <property type="entry name" value="Glyco_hydro_29_N"/>
</dbReference>
<feature type="site" description="May be important for catalysis" evidence="7">
    <location>
        <position position="294"/>
    </location>
</feature>
<protein>
    <recommendedName>
        <fullName evidence="3">alpha-L-fucosidase</fullName>
        <ecNumber evidence="3">3.2.1.51</ecNumber>
    </recommendedName>
</protein>
<sequence length="456" mass="52533">MVVLTMKKYLFLAVLLYLSVLTPFAQTSGYTPSPQNEEARQWFTNAKFGLFIHWGPFSFPGEGEWVMNNRNITVKNYTRLEKFFNPIDFDAHTWVSLAKAAGMRYITLITRHHDGFSMWDTRFSDFNIMHTPYKKDIVRQMADECHKQGIRLFLYYSLLDWRRDDYSWWTGRTGKGTGRTVRGNWNDYIQFMKNQLTELLSNYGSIAGIWFDGYWDQMAEESKDRKDNDVNADWHIRELYDLIHRLQPQCLIGNNHHMTPLPGEDFQMFEQDVPGENTSGLSFQKISALPLETCATINNSWGFNITDTTYKTPAQIVALLVKSAGNGGNLLLNIGPMPNGEIQPEFVQRLHWMGNWLQTYGASIYNTKGGYLRPQKWGCLTRDGDKLYVHVLQQDAGPIRLEQFPYTTIVKAWRLKDKTPVNISLRDGVAEIPAQSPTPEDPDQVVVLEVSTKKPG</sequence>
<evidence type="ECO:0000313" key="11">
    <source>
        <dbReference type="EMBL" id="GGA94852.1"/>
    </source>
</evidence>
<dbReference type="SUPFAM" id="SSF51445">
    <property type="entry name" value="(Trans)glycosidases"/>
    <property type="match status" value="1"/>
</dbReference>
<dbReference type="GO" id="GO:0004560">
    <property type="term" value="F:alpha-L-fucosidase activity"/>
    <property type="evidence" value="ECO:0007669"/>
    <property type="project" value="InterPro"/>
</dbReference>
<feature type="domain" description="Glycoside hydrolase family 29 N-terminal" evidence="10">
    <location>
        <begin position="27"/>
        <end position="361"/>
    </location>
</feature>
<evidence type="ECO:0000313" key="12">
    <source>
        <dbReference type="Proteomes" id="UP000607559"/>
    </source>
</evidence>
<dbReference type="Gene3D" id="3.20.20.80">
    <property type="entry name" value="Glycosidases"/>
    <property type="match status" value="1"/>
</dbReference>
<keyword evidence="4 9" id="KW-0732">Signal</keyword>
<evidence type="ECO:0000256" key="4">
    <source>
        <dbReference type="ARBA" id="ARBA00022729"/>
    </source>
</evidence>
<dbReference type="PANTHER" id="PTHR10030:SF37">
    <property type="entry name" value="ALPHA-L-FUCOSIDASE-RELATED"/>
    <property type="match status" value="1"/>
</dbReference>
<feature type="signal peptide" evidence="9">
    <location>
        <begin position="1"/>
        <end position="25"/>
    </location>
</feature>
<name>A0A8J2UBU5_9BACT</name>
<dbReference type="EMBL" id="BMJC01000002">
    <property type="protein sequence ID" value="GGA94852.1"/>
    <property type="molecule type" value="Genomic_DNA"/>
</dbReference>
<dbReference type="EC" id="3.2.1.51" evidence="3"/>
<dbReference type="GO" id="GO:0016139">
    <property type="term" value="P:glycoside catabolic process"/>
    <property type="evidence" value="ECO:0007669"/>
    <property type="project" value="TreeGrafter"/>
</dbReference>
<feature type="chain" id="PRO_5035315895" description="alpha-L-fucosidase" evidence="9">
    <location>
        <begin position="26"/>
        <end position="456"/>
    </location>
</feature>
<dbReference type="Pfam" id="PF01120">
    <property type="entry name" value="Alpha_L_fucos"/>
    <property type="match status" value="1"/>
</dbReference>
<comment type="function">
    <text evidence="1">Alpha-L-fucosidase is responsible for hydrolyzing the alpha-1,6-linked fucose joined to the reducing-end N-acetylglucosamine of the carbohydrate moieties of glycoproteins.</text>
</comment>
<dbReference type="PANTHER" id="PTHR10030">
    <property type="entry name" value="ALPHA-L-FUCOSIDASE"/>
    <property type="match status" value="1"/>
</dbReference>
<evidence type="ECO:0000256" key="3">
    <source>
        <dbReference type="ARBA" id="ARBA00012662"/>
    </source>
</evidence>
<comment type="caution">
    <text evidence="11">The sequence shown here is derived from an EMBL/GenBank/DDBJ whole genome shotgun (WGS) entry which is preliminary data.</text>
</comment>
<evidence type="ECO:0000256" key="2">
    <source>
        <dbReference type="ARBA" id="ARBA00007951"/>
    </source>
</evidence>
<keyword evidence="12" id="KW-1185">Reference proteome</keyword>
<evidence type="ECO:0000256" key="8">
    <source>
        <dbReference type="SAM" id="MobiDB-lite"/>
    </source>
</evidence>
<evidence type="ECO:0000256" key="6">
    <source>
        <dbReference type="ARBA" id="ARBA00023295"/>
    </source>
</evidence>
<reference evidence="11" key="2">
    <citation type="submission" date="2020-09" db="EMBL/GenBank/DDBJ databases">
        <authorList>
            <person name="Sun Q."/>
            <person name="Zhou Y."/>
        </authorList>
    </citation>
    <scope>NUCLEOTIDE SEQUENCE</scope>
    <source>
        <strain evidence="11">CGMCC 1.15448</strain>
    </source>
</reference>
<dbReference type="InterPro" id="IPR000933">
    <property type="entry name" value="Glyco_hydro_29"/>
</dbReference>